<proteinExistence type="predicted"/>
<protein>
    <submittedName>
        <fullName evidence="1">Uncharacterized protein</fullName>
    </submittedName>
</protein>
<organism evidence="1 2">
    <name type="scientific">Dolichospermum circinale CS-537/01</name>
    <dbReference type="NCBI Taxonomy" id="3021739"/>
    <lineage>
        <taxon>Bacteria</taxon>
        <taxon>Bacillati</taxon>
        <taxon>Cyanobacteriota</taxon>
        <taxon>Cyanophyceae</taxon>
        <taxon>Nostocales</taxon>
        <taxon>Aphanizomenonaceae</taxon>
        <taxon>Dolichospermum</taxon>
        <taxon>Dolichospermum circinale</taxon>
    </lineage>
</organism>
<comment type="caution">
    <text evidence="1">The sequence shown here is derived from an EMBL/GenBank/DDBJ whole genome shotgun (WGS) entry which is preliminary data.</text>
</comment>
<dbReference type="RefSeq" id="WP_271805634.1">
    <property type="nucleotide sequence ID" value="NZ_JAQMTU010000074.1"/>
</dbReference>
<sequence>MIKLTIPCPFFVGLVKQQRNPTLMLGYGFATLRERTSTQPTNQDFFQFGQGIELKNLILLFPMITTLVSLLVGLEVLNSKIVLAKPIKSPIIKGSCGGKQKCETLFKQLTKLYPEYIKGYKKQCPANKIIGLEVFDEKKKVSLTCWDAKKLKDGSREGFSLGKLPTLGNEDKFLTPLPTDPPYAKYLQEKYSNQVKKAQFECATKWGAFNFLISEDKKFIELQCYFQGGVGFTDDNNDWVKDGETRGAGVDEILGTFPLPTANK</sequence>
<evidence type="ECO:0000313" key="1">
    <source>
        <dbReference type="EMBL" id="MDB9487319.1"/>
    </source>
</evidence>
<accession>A0ABT5A5W1</accession>
<reference evidence="1 2" key="1">
    <citation type="submission" date="2023-01" db="EMBL/GenBank/DDBJ databases">
        <title>Genomes from the Australian National Cyanobacteria Reference Collection.</title>
        <authorList>
            <person name="Willis A."/>
            <person name="Lee E.M.F."/>
        </authorList>
    </citation>
    <scope>NUCLEOTIDE SEQUENCE [LARGE SCALE GENOMIC DNA]</scope>
    <source>
        <strain evidence="1 2">CS-537/01</strain>
    </source>
</reference>
<evidence type="ECO:0000313" key="2">
    <source>
        <dbReference type="Proteomes" id="UP001212123"/>
    </source>
</evidence>
<dbReference type="EMBL" id="JAQMTU010000074">
    <property type="protein sequence ID" value="MDB9487319.1"/>
    <property type="molecule type" value="Genomic_DNA"/>
</dbReference>
<name>A0ABT5A5W1_9CYAN</name>
<gene>
    <name evidence="1" type="ORF">PN492_12305</name>
</gene>
<dbReference type="Proteomes" id="UP001212123">
    <property type="component" value="Unassembled WGS sequence"/>
</dbReference>
<keyword evidence="2" id="KW-1185">Reference proteome</keyword>